<name>A0A8H6WYY4_9AGAR</name>
<dbReference type="SMART" id="SM00609">
    <property type="entry name" value="VIT"/>
    <property type="match status" value="1"/>
</dbReference>
<sequence>MAIYGLYYVYQHQFVSLPLLGVHAEASIKELAAQVKLTQTYENDAGVPIEAKYTFPVPARASVCSFTMIKQDGTRVVGSVLEKQEARETYNTAVAQGQQASLAEQQTPDVFQVSVGNIPPNEQVQIELVYATELSEDEENDSIRFHLPVHIGARYGHAPQSTPTLFPFISRLFVSSSSPTPFLTLAMSVEAIAPITKIGCPSHSVSTELGPDPKLPNFKELPFSNYARVSLSSDSPLDKDFVLTIKSAGLDTPRCVAELHPTHDTVAMGLTLVPRFKLPEVSRQERRKKALVVMLRALPHEGSLFQIMSFGSRSTCLWGDGSRPYNQETLEEATRHVDSMNADYGGTEIAVALRECFSARKMDRPLSVLMLTDGDAWDLNGVLGQVKSAVEKAPKDAYVRVSVLGIGNSASTAMCEGMARVGSGVCMMVGEEETSFTGKIARMLKAAKTPPISDISVDWGCSAEEAKEKEKKATPPDDGDFEMVEEVAEKGKEPEKKTLNIFDESIDDPIQIESTPVPPPPPVVLPDFPAIQQAPFAIQNLFPNIRLNAYAILQGKTIPKTVTIRGTTAGGASIELPIPVTSSHLQNTPGAPPAMHALAARKIIQDLEDGKHGLAATLANPDDTDLLKRTVKASVVRLGKTYSVASTHTSFVAVDETKPSPVRSAGFAGGGSFSRKRPRPPPRAPRSAPPAPPSSMPAASLQSVRSDTAEDAFVAPARPLGSVARGKTVFVSAPDSEDDGSDSATVWSMAPFSVTYKGPDRGEEKTMPTSSAAWSRLTKGTKGMDNLRGVAVGSAAPAQNQSFNPGVPPSADPLEALARLQSFDGCFSLGVLSVIALKSNVDIEAVRAVFPASASDGVIASVLAMAFLANKLGAGVDRDSWEGIYEKAQRYVEAALQKMGTTETAEGLEAKVVPFLA</sequence>
<accession>A0A8H6WYY4</accession>
<evidence type="ECO:0000313" key="3">
    <source>
        <dbReference type="EMBL" id="KAF7331214.1"/>
    </source>
</evidence>
<feature type="domain" description="VIT" evidence="2">
    <location>
        <begin position="3"/>
        <end position="132"/>
    </location>
</feature>
<dbReference type="EMBL" id="JACAZH010000060">
    <property type="protein sequence ID" value="KAF7331214.1"/>
    <property type="molecule type" value="Genomic_DNA"/>
</dbReference>
<dbReference type="PROSITE" id="PS51468">
    <property type="entry name" value="VIT"/>
    <property type="match status" value="1"/>
</dbReference>
<organism evidence="3 4">
    <name type="scientific">Mycena sanguinolenta</name>
    <dbReference type="NCBI Taxonomy" id="230812"/>
    <lineage>
        <taxon>Eukaryota</taxon>
        <taxon>Fungi</taxon>
        <taxon>Dikarya</taxon>
        <taxon>Basidiomycota</taxon>
        <taxon>Agaricomycotina</taxon>
        <taxon>Agaricomycetes</taxon>
        <taxon>Agaricomycetidae</taxon>
        <taxon>Agaricales</taxon>
        <taxon>Marasmiineae</taxon>
        <taxon>Mycenaceae</taxon>
        <taxon>Mycena</taxon>
    </lineage>
</organism>
<reference evidence="3" key="1">
    <citation type="submission" date="2020-05" db="EMBL/GenBank/DDBJ databases">
        <title>Mycena genomes resolve the evolution of fungal bioluminescence.</title>
        <authorList>
            <person name="Tsai I.J."/>
        </authorList>
    </citation>
    <scope>NUCLEOTIDE SEQUENCE</scope>
    <source>
        <strain evidence="3">160909Yilan</strain>
    </source>
</reference>
<dbReference type="Proteomes" id="UP000623467">
    <property type="component" value="Unassembled WGS sequence"/>
</dbReference>
<evidence type="ECO:0000256" key="1">
    <source>
        <dbReference type="SAM" id="MobiDB-lite"/>
    </source>
</evidence>
<comment type="caution">
    <text evidence="3">The sequence shown here is derived from an EMBL/GenBank/DDBJ whole genome shotgun (WGS) entry which is preliminary data.</text>
</comment>
<feature type="compositionally biased region" description="Pro residues" evidence="1">
    <location>
        <begin position="681"/>
        <end position="695"/>
    </location>
</feature>
<dbReference type="PANTHER" id="PTHR45737:SF6">
    <property type="entry name" value="VON WILLEBRAND FACTOR A DOMAIN-CONTAINING PROTEIN 5A"/>
    <property type="match status" value="1"/>
</dbReference>
<keyword evidence="4" id="KW-1185">Reference proteome</keyword>
<evidence type="ECO:0000313" key="4">
    <source>
        <dbReference type="Proteomes" id="UP000623467"/>
    </source>
</evidence>
<dbReference type="OrthoDB" id="1729737at2759"/>
<dbReference type="PANTHER" id="PTHR45737">
    <property type="entry name" value="VON WILLEBRAND FACTOR A DOMAIN-CONTAINING PROTEIN 5A"/>
    <property type="match status" value="1"/>
</dbReference>
<evidence type="ECO:0000259" key="2">
    <source>
        <dbReference type="PROSITE" id="PS51468"/>
    </source>
</evidence>
<feature type="region of interest" description="Disordered" evidence="1">
    <location>
        <begin position="659"/>
        <end position="708"/>
    </location>
</feature>
<dbReference type="Pfam" id="PF08487">
    <property type="entry name" value="VIT"/>
    <property type="match status" value="1"/>
</dbReference>
<dbReference type="InterPro" id="IPR036465">
    <property type="entry name" value="vWFA_dom_sf"/>
</dbReference>
<dbReference type="SUPFAM" id="SSF53300">
    <property type="entry name" value="vWA-like"/>
    <property type="match status" value="1"/>
</dbReference>
<dbReference type="Gene3D" id="3.40.50.410">
    <property type="entry name" value="von Willebrand factor, type A domain"/>
    <property type="match status" value="1"/>
</dbReference>
<dbReference type="InterPro" id="IPR013694">
    <property type="entry name" value="VIT"/>
</dbReference>
<proteinExistence type="predicted"/>
<dbReference type="InterPro" id="IPR002035">
    <property type="entry name" value="VWF_A"/>
</dbReference>
<dbReference type="Pfam" id="PF13768">
    <property type="entry name" value="VWA_3"/>
    <property type="match status" value="1"/>
</dbReference>
<dbReference type="AlphaFoldDB" id="A0A8H6WYY4"/>
<gene>
    <name evidence="3" type="ORF">MSAN_02440200</name>
</gene>
<protein>
    <recommendedName>
        <fullName evidence="2">VIT domain-containing protein</fullName>
    </recommendedName>
</protein>